<organism evidence="1 2">
    <name type="scientific">Muricoccus roseus</name>
    <dbReference type="NCBI Taxonomy" id="198092"/>
    <lineage>
        <taxon>Bacteria</taxon>
        <taxon>Pseudomonadati</taxon>
        <taxon>Pseudomonadota</taxon>
        <taxon>Alphaproteobacteria</taxon>
        <taxon>Acetobacterales</taxon>
        <taxon>Roseomonadaceae</taxon>
        <taxon>Muricoccus</taxon>
    </lineage>
</organism>
<sequence length="114" mass="11892">MAITALVAGAAFLEEAERGDVLLLADDWNACIEDWCVASGSAVGTAHAVGSHYVRVAPARVVADRAALGDIAPLKNRECDPELAAAEQVSTDVPQLVRFGLRDPPDPAVRSTIG</sequence>
<dbReference type="OrthoDB" id="9806081at2"/>
<evidence type="ECO:0000313" key="1">
    <source>
        <dbReference type="EMBL" id="SHK44560.1"/>
    </source>
</evidence>
<protein>
    <submittedName>
        <fullName evidence="1">Glucoamylase</fullName>
    </submittedName>
</protein>
<gene>
    <name evidence="1" type="ORF">SAMN02745194_04933</name>
</gene>
<dbReference type="Gene3D" id="1.50.10.10">
    <property type="match status" value="1"/>
</dbReference>
<dbReference type="AlphaFoldDB" id="A0A1M6SIT2"/>
<dbReference type="Proteomes" id="UP000184387">
    <property type="component" value="Unassembled WGS sequence"/>
</dbReference>
<name>A0A1M6SIT2_9PROT</name>
<dbReference type="STRING" id="198092.SAMN02745194_04933"/>
<keyword evidence="2" id="KW-1185">Reference proteome</keyword>
<proteinExistence type="predicted"/>
<dbReference type="EMBL" id="FQZF01000055">
    <property type="protein sequence ID" value="SHK44560.1"/>
    <property type="molecule type" value="Genomic_DNA"/>
</dbReference>
<dbReference type="RefSeq" id="WP_073140361.1">
    <property type="nucleotide sequence ID" value="NZ_FQZF01000055.1"/>
</dbReference>
<accession>A0A1M6SIT2</accession>
<evidence type="ECO:0000313" key="2">
    <source>
        <dbReference type="Proteomes" id="UP000184387"/>
    </source>
</evidence>
<dbReference type="InterPro" id="IPR012341">
    <property type="entry name" value="6hp_glycosidase-like_sf"/>
</dbReference>
<dbReference type="GO" id="GO:0005975">
    <property type="term" value="P:carbohydrate metabolic process"/>
    <property type="evidence" value="ECO:0007669"/>
    <property type="project" value="InterPro"/>
</dbReference>
<reference evidence="1 2" key="1">
    <citation type="submission" date="2016-11" db="EMBL/GenBank/DDBJ databases">
        <authorList>
            <person name="Jaros S."/>
            <person name="Januszkiewicz K."/>
            <person name="Wedrychowicz H."/>
        </authorList>
    </citation>
    <scope>NUCLEOTIDE SEQUENCE [LARGE SCALE GENOMIC DNA]</scope>
    <source>
        <strain evidence="1 2">DSM 14916</strain>
    </source>
</reference>